<feature type="domain" description="HTH tetR-type" evidence="3">
    <location>
        <begin position="10"/>
        <end position="70"/>
    </location>
</feature>
<dbReference type="PANTHER" id="PTHR30055">
    <property type="entry name" value="HTH-TYPE TRANSCRIPTIONAL REGULATOR RUTR"/>
    <property type="match status" value="1"/>
</dbReference>
<dbReference type="PROSITE" id="PS50977">
    <property type="entry name" value="HTH_TETR_2"/>
    <property type="match status" value="1"/>
</dbReference>
<dbReference type="OrthoDB" id="9814200at2"/>
<dbReference type="InterPro" id="IPR023772">
    <property type="entry name" value="DNA-bd_HTH_TetR-type_CS"/>
</dbReference>
<dbReference type="InterPro" id="IPR009057">
    <property type="entry name" value="Homeodomain-like_sf"/>
</dbReference>
<dbReference type="InterPro" id="IPR001647">
    <property type="entry name" value="HTH_TetR"/>
</dbReference>
<comment type="caution">
    <text evidence="4">The sequence shown here is derived from an EMBL/GenBank/DDBJ whole genome shotgun (WGS) entry which is preliminary data.</text>
</comment>
<feature type="DNA-binding region" description="H-T-H motif" evidence="2">
    <location>
        <begin position="33"/>
        <end position="52"/>
    </location>
</feature>
<evidence type="ECO:0000259" key="3">
    <source>
        <dbReference type="PROSITE" id="PS50977"/>
    </source>
</evidence>
<dbReference type="Gene3D" id="1.10.357.10">
    <property type="entry name" value="Tetracycline Repressor, domain 2"/>
    <property type="match status" value="1"/>
</dbReference>
<dbReference type="EMBL" id="QVEV01000024">
    <property type="protein sequence ID" value="RGC14079.1"/>
    <property type="molecule type" value="Genomic_DNA"/>
</dbReference>
<name>A0A3E2VT51_CLOIN</name>
<evidence type="ECO:0000313" key="4">
    <source>
        <dbReference type="EMBL" id="RGC14079.1"/>
    </source>
</evidence>
<accession>A0A3E2VT51</accession>
<dbReference type="PANTHER" id="PTHR30055:SF212">
    <property type="entry name" value="TETR-FAMILY FAMILY TRANSCRIPTIONAL REGULATOR"/>
    <property type="match status" value="1"/>
</dbReference>
<proteinExistence type="predicted"/>
<organism evidence="4 5">
    <name type="scientific">Clostridium innocuum</name>
    <dbReference type="NCBI Taxonomy" id="1522"/>
    <lineage>
        <taxon>Bacteria</taxon>
        <taxon>Bacillati</taxon>
        <taxon>Bacillota</taxon>
        <taxon>Clostridia</taxon>
        <taxon>Eubacteriales</taxon>
        <taxon>Clostridiaceae</taxon>
        <taxon>Clostridium</taxon>
    </lineage>
</organism>
<dbReference type="PROSITE" id="PS01081">
    <property type="entry name" value="HTH_TETR_1"/>
    <property type="match status" value="1"/>
</dbReference>
<keyword evidence="1 2" id="KW-0238">DNA-binding</keyword>
<reference evidence="4 5" key="1">
    <citation type="submission" date="2018-08" db="EMBL/GenBank/DDBJ databases">
        <title>A genome reference for cultivated species of the human gut microbiota.</title>
        <authorList>
            <person name="Zou Y."/>
            <person name="Xue W."/>
            <person name="Luo G."/>
        </authorList>
    </citation>
    <scope>NUCLEOTIDE SEQUENCE [LARGE SCALE GENOMIC DNA]</scope>
    <source>
        <strain evidence="4 5">OF01-2LB</strain>
    </source>
</reference>
<evidence type="ECO:0000256" key="1">
    <source>
        <dbReference type="ARBA" id="ARBA00023125"/>
    </source>
</evidence>
<dbReference type="PRINTS" id="PR00455">
    <property type="entry name" value="HTHTETR"/>
</dbReference>
<dbReference type="Gene3D" id="1.10.10.60">
    <property type="entry name" value="Homeodomain-like"/>
    <property type="match status" value="1"/>
</dbReference>
<dbReference type="SUPFAM" id="SSF46689">
    <property type="entry name" value="Homeodomain-like"/>
    <property type="match status" value="1"/>
</dbReference>
<dbReference type="Proteomes" id="UP000260025">
    <property type="component" value="Unassembled WGS sequence"/>
</dbReference>
<dbReference type="SUPFAM" id="SSF48498">
    <property type="entry name" value="Tetracyclin repressor-like, C-terminal domain"/>
    <property type="match status" value="1"/>
</dbReference>
<dbReference type="GO" id="GO:0000976">
    <property type="term" value="F:transcription cis-regulatory region binding"/>
    <property type="evidence" value="ECO:0007669"/>
    <property type="project" value="TreeGrafter"/>
</dbReference>
<evidence type="ECO:0000256" key="2">
    <source>
        <dbReference type="PROSITE-ProRule" id="PRU00335"/>
    </source>
</evidence>
<dbReference type="InterPro" id="IPR050109">
    <property type="entry name" value="HTH-type_TetR-like_transc_reg"/>
</dbReference>
<dbReference type="GO" id="GO:0003700">
    <property type="term" value="F:DNA-binding transcription factor activity"/>
    <property type="evidence" value="ECO:0007669"/>
    <property type="project" value="TreeGrafter"/>
</dbReference>
<dbReference type="InterPro" id="IPR036271">
    <property type="entry name" value="Tet_transcr_reg_TetR-rel_C_sf"/>
</dbReference>
<gene>
    <name evidence="4" type="ORF">DXA38_14885</name>
</gene>
<dbReference type="AlphaFoldDB" id="A0A3E2VT51"/>
<dbReference type="RefSeq" id="WP_117443845.1">
    <property type="nucleotide sequence ID" value="NZ_JAJFEN010000019.1"/>
</dbReference>
<evidence type="ECO:0000313" key="5">
    <source>
        <dbReference type="Proteomes" id="UP000260025"/>
    </source>
</evidence>
<protein>
    <submittedName>
        <fullName evidence="4">TetR/AcrR family transcriptional regulator</fullName>
    </submittedName>
</protein>
<dbReference type="Pfam" id="PF00440">
    <property type="entry name" value="TetR_N"/>
    <property type="match status" value="1"/>
</dbReference>
<sequence length="204" mass="23377">MRVKDEEQIAARRALILRAAREIMETQGLEALSIRKIAAMLQQTPGIIYHYFSSKEELMLAVVQEGYYNILRIIQQTMASEKTPAAQLRATLYGYICGMLEDPLLYQVILQSKLPAVQKQTAILQENLRQHRKSIAMLCTCLEEGVACGEFRVEQVELRAQSIWCCVYGLLERILIEQPSLAYRDKVIEEMLDLIMASLQTHEK</sequence>